<organism evidence="1 2">
    <name type="scientific">Cellulomonas cellasea</name>
    <dbReference type="NCBI Taxonomy" id="43670"/>
    <lineage>
        <taxon>Bacteria</taxon>
        <taxon>Bacillati</taxon>
        <taxon>Actinomycetota</taxon>
        <taxon>Actinomycetes</taxon>
        <taxon>Micrococcales</taxon>
        <taxon>Cellulomonadaceae</taxon>
        <taxon>Cellulomonas</taxon>
    </lineage>
</organism>
<dbReference type="RefSeq" id="WP_183298128.1">
    <property type="nucleotide sequence ID" value="NZ_JACHVX010000010.1"/>
</dbReference>
<evidence type="ECO:0000313" key="1">
    <source>
        <dbReference type="EMBL" id="MBB2925404.1"/>
    </source>
</evidence>
<accession>A0A7W4YDQ5</accession>
<protein>
    <submittedName>
        <fullName evidence="1">Uncharacterized protein</fullName>
    </submittedName>
</protein>
<dbReference type="AlphaFoldDB" id="A0A7W4YDQ5"/>
<sequence>MRLTVDENTVPGRAARALLDAGSDAYAALPADDLREGVVELVAEQEAGYPQVGRFDVDVALARVLALGVPDVDVRLVERLAAGPSAARLGVTCRALRQLWSPAHPHPAPDPVVVGRLVGSAARVALGSDEVVAYRAVLGLAAAQVGSPGVVAAIEREIARLADAASGGGADTAPGA</sequence>
<reference evidence="1 2" key="1">
    <citation type="submission" date="2020-08" db="EMBL/GenBank/DDBJ databases">
        <title>The Agave Microbiome: Exploring the role of microbial communities in plant adaptations to desert environments.</title>
        <authorList>
            <person name="Partida-Martinez L.P."/>
        </authorList>
    </citation>
    <scope>NUCLEOTIDE SEQUENCE [LARGE SCALE GENOMIC DNA]</scope>
    <source>
        <strain evidence="1 2">RAS26</strain>
    </source>
</reference>
<evidence type="ECO:0000313" key="2">
    <source>
        <dbReference type="Proteomes" id="UP000518206"/>
    </source>
</evidence>
<gene>
    <name evidence="1" type="ORF">FHR80_004348</name>
</gene>
<dbReference type="Proteomes" id="UP000518206">
    <property type="component" value="Unassembled WGS sequence"/>
</dbReference>
<proteinExistence type="predicted"/>
<name>A0A7W4YDQ5_9CELL</name>
<dbReference type="EMBL" id="JACHVX010000010">
    <property type="protein sequence ID" value="MBB2925404.1"/>
    <property type="molecule type" value="Genomic_DNA"/>
</dbReference>
<reference evidence="1 2" key="2">
    <citation type="submission" date="2020-08" db="EMBL/GenBank/DDBJ databases">
        <authorList>
            <person name="Partida-Martinez L."/>
            <person name="Huntemann M."/>
            <person name="Clum A."/>
            <person name="Wang J."/>
            <person name="Palaniappan K."/>
            <person name="Ritter S."/>
            <person name="Chen I.-M."/>
            <person name="Stamatis D."/>
            <person name="Reddy T."/>
            <person name="O'Malley R."/>
            <person name="Daum C."/>
            <person name="Shapiro N."/>
            <person name="Ivanova N."/>
            <person name="Kyrpides N."/>
            <person name="Woyke T."/>
        </authorList>
    </citation>
    <scope>NUCLEOTIDE SEQUENCE [LARGE SCALE GENOMIC DNA]</scope>
    <source>
        <strain evidence="1 2">RAS26</strain>
    </source>
</reference>
<comment type="caution">
    <text evidence="1">The sequence shown here is derived from an EMBL/GenBank/DDBJ whole genome shotgun (WGS) entry which is preliminary data.</text>
</comment>